<dbReference type="Pfam" id="PF20232">
    <property type="entry name" value="T6SS_FHA_C"/>
    <property type="match status" value="1"/>
</dbReference>
<feature type="domain" description="Type VI secretion system FHA" evidence="1">
    <location>
        <begin position="223"/>
        <end position="393"/>
    </location>
</feature>
<dbReference type="CDD" id="cd00060">
    <property type="entry name" value="FHA"/>
    <property type="match status" value="1"/>
</dbReference>
<sequence length="402" mass="44873">MNAFNQALSLVVLNSEQLEGGTRVQYQFDQDGGTLGASELDDWQLRDRLGAVLPAHARIELHDGHYCLCDLSGQTFINGATAPIGRGRKVHLQQGDEVVVGPYRLRVYLGAVQADPSIEQVLGNRPAEELDDWLASDAPSVTDEPVSRENDPLWALEQAHAAAIHPTAQRDEPSLYTAPFNAHFTSEDTMDQEFIDMPHIDSRHAPFPGLDEQDHVALTPLMRGLGLHLHTRDTQQAHDMLEEMGKTLRTMVEGLLALQQEQAALADKHLRPIEDNPLRLGLDYEATLPLLFADGKSPVHLAAPAAVAEVLRNVRIHHLANQQAIATALGSILQAFSPEALLGRFEHYRRSGEATDEGWAWEMYQHYYRELTSVRQQGFDKLFHQVYAQAYDRAVREEQGLI</sequence>
<dbReference type="NCBIfam" id="TIGR03354">
    <property type="entry name" value="VI_FHA"/>
    <property type="match status" value="1"/>
</dbReference>
<name>A0ABS7VG82_9GAMM</name>
<organism evidence="2 3">
    <name type="scientific">Aeromonas schubertii</name>
    <dbReference type="NCBI Taxonomy" id="652"/>
    <lineage>
        <taxon>Bacteria</taxon>
        <taxon>Pseudomonadati</taxon>
        <taxon>Pseudomonadota</taxon>
        <taxon>Gammaproteobacteria</taxon>
        <taxon>Aeromonadales</taxon>
        <taxon>Aeromonadaceae</taxon>
        <taxon>Aeromonas</taxon>
    </lineage>
</organism>
<gene>
    <name evidence="2" type="primary">tagH</name>
    <name evidence="2" type="ORF">LA374_19680</name>
</gene>
<dbReference type="EMBL" id="JAIRBT010000043">
    <property type="protein sequence ID" value="MBZ6068409.1"/>
    <property type="molecule type" value="Genomic_DNA"/>
</dbReference>
<evidence type="ECO:0000313" key="2">
    <source>
        <dbReference type="EMBL" id="MBZ6068409.1"/>
    </source>
</evidence>
<dbReference type="InterPro" id="IPR017735">
    <property type="entry name" value="T6SS_FHA"/>
</dbReference>
<comment type="caution">
    <text evidence="2">The sequence shown here is derived from an EMBL/GenBank/DDBJ whole genome shotgun (WGS) entry which is preliminary data.</text>
</comment>
<protein>
    <submittedName>
        <fullName evidence="2">Type VI secretion system-associated FHA domain protein TagH</fullName>
    </submittedName>
</protein>
<dbReference type="RefSeq" id="WP_050664763.1">
    <property type="nucleotide sequence ID" value="NZ_CDDB01000004.1"/>
</dbReference>
<dbReference type="InterPro" id="IPR046883">
    <property type="entry name" value="T6SS_FHA_C"/>
</dbReference>
<dbReference type="SUPFAM" id="SSF49879">
    <property type="entry name" value="SMAD/FHA domain"/>
    <property type="match status" value="1"/>
</dbReference>
<evidence type="ECO:0000313" key="3">
    <source>
        <dbReference type="Proteomes" id="UP000774958"/>
    </source>
</evidence>
<accession>A0ABS7VG82</accession>
<dbReference type="Proteomes" id="UP000774958">
    <property type="component" value="Unassembled WGS sequence"/>
</dbReference>
<keyword evidence="3" id="KW-1185">Reference proteome</keyword>
<evidence type="ECO:0000259" key="1">
    <source>
        <dbReference type="Pfam" id="PF20232"/>
    </source>
</evidence>
<dbReference type="Gene3D" id="2.60.200.20">
    <property type="match status" value="1"/>
</dbReference>
<reference evidence="2 3" key="1">
    <citation type="submission" date="2021-09" db="EMBL/GenBank/DDBJ databases">
        <title>Aeromonas schubertii isolated from Asian sea bass.</title>
        <authorList>
            <person name="Pinpimai K."/>
        </authorList>
    </citation>
    <scope>NUCLEOTIDE SEQUENCE [LARGE SCALE GENOMIC DNA]</scope>
    <source>
        <strain evidence="2 3">CHULA2021a</strain>
    </source>
</reference>
<dbReference type="InterPro" id="IPR008984">
    <property type="entry name" value="SMAD_FHA_dom_sf"/>
</dbReference>
<proteinExistence type="predicted"/>